<accession>Q847T8</accession>
<dbReference type="EMBL" id="AY191278">
    <property type="protein sequence ID" value="AAO61948.1"/>
    <property type="molecule type" value="Genomic_DNA"/>
</dbReference>
<protein>
    <submittedName>
        <fullName evidence="1">IpaD</fullName>
    </submittedName>
</protein>
<evidence type="ECO:0000313" key="1">
    <source>
        <dbReference type="EMBL" id="AAO61948.1"/>
    </source>
</evidence>
<dbReference type="AlphaFoldDB" id="Q847T8"/>
<organism evidence="1">
    <name type="scientific">Aster yellows phytoplasma</name>
    <dbReference type="NCBI Taxonomy" id="35779"/>
    <lineage>
        <taxon>Bacteria</taxon>
        <taxon>Bacillati</taxon>
        <taxon>Mycoplasmatota</taxon>
        <taxon>Mollicutes</taxon>
        <taxon>Acholeplasmatales</taxon>
        <taxon>Acholeplasmataceae</taxon>
        <taxon>Candidatus Phytoplasma</taxon>
        <taxon>16SrI (Aster yellows group)</taxon>
    </lineage>
</organism>
<name>Q847T8_ASTYP</name>
<reference evidence="1" key="1">
    <citation type="journal article" date="2003" name="J. Bacteriol.">
        <title>Identification and characterization of phytoplasmal genes, employing a novel method of isolating phytoplasmal genomic DNA.</title>
        <authorList>
            <person name="Melamed S."/>
            <person name="Tanne E."/>
            <person name="Ben-Haim R."/>
            <person name="Edelbaum O."/>
            <person name="Yogev D."/>
            <person name="Sela I."/>
        </authorList>
    </citation>
    <scope>NUCLEOTIDE SEQUENCE</scope>
</reference>
<proteinExistence type="predicted"/>
<sequence>MIQINVNWVRWKVFTIWEESTGSSTLLLCLPFADWPSTLSTLLGLSLSVAKHLHVGMMRETQSHPLYPLHSGSVLKHSIKWLKKLHEKIARVTKEKKWKYQLCVMKTIQQIFSWP</sequence>